<dbReference type="EMBL" id="JBITYT010000012">
    <property type="protein sequence ID" value="MFI9122761.1"/>
    <property type="molecule type" value="Genomic_DNA"/>
</dbReference>
<dbReference type="Proteomes" id="UP001614391">
    <property type="component" value="Unassembled WGS sequence"/>
</dbReference>
<dbReference type="InterPro" id="IPR027417">
    <property type="entry name" value="P-loop_NTPase"/>
</dbReference>
<evidence type="ECO:0000259" key="3">
    <source>
        <dbReference type="PROSITE" id="PS50043"/>
    </source>
</evidence>
<dbReference type="RefSeq" id="WP_399619145.1">
    <property type="nucleotide sequence ID" value="NZ_JBITYT010000012.1"/>
</dbReference>
<evidence type="ECO:0000256" key="1">
    <source>
        <dbReference type="ARBA" id="ARBA00022741"/>
    </source>
</evidence>
<dbReference type="PANTHER" id="PTHR16305:SF35">
    <property type="entry name" value="TRANSCRIPTIONAL ACTIVATOR DOMAIN"/>
    <property type="match status" value="1"/>
</dbReference>
<keyword evidence="5" id="KW-1185">Reference proteome</keyword>
<protein>
    <submittedName>
        <fullName evidence="4">AAA family ATPase</fullName>
    </submittedName>
</protein>
<dbReference type="Gene3D" id="1.25.40.10">
    <property type="entry name" value="Tetratricopeptide repeat domain"/>
    <property type="match status" value="1"/>
</dbReference>
<dbReference type="SUPFAM" id="SSF52540">
    <property type="entry name" value="P-loop containing nucleoside triphosphate hydrolases"/>
    <property type="match status" value="1"/>
</dbReference>
<dbReference type="SUPFAM" id="SSF46894">
    <property type="entry name" value="C-terminal effector domain of the bipartite response regulators"/>
    <property type="match status" value="1"/>
</dbReference>
<accession>A0ABW8D183</accession>
<dbReference type="PROSITE" id="PS50043">
    <property type="entry name" value="HTH_LUXR_2"/>
    <property type="match status" value="1"/>
</dbReference>
<dbReference type="InterPro" id="IPR036388">
    <property type="entry name" value="WH-like_DNA-bd_sf"/>
</dbReference>
<dbReference type="SMART" id="SM00421">
    <property type="entry name" value="HTH_LUXR"/>
    <property type="match status" value="1"/>
</dbReference>
<dbReference type="PRINTS" id="PR00038">
    <property type="entry name" value="HTHLUXR"/>
</dbReference>
<evidence type="ECO:0000313" key="4">
    <source>
        <dbReference type="EMBL" id="MFI9122761.1"/>
    </source>
</evidence>
<reference evidence="4 5" key="1">
    <citation type="submission" date="2024-10" db="EMBL/GenBank/DDBJ databases">
        <title>The Natural Products Discovery Center: Release of the First 8490 Sequenced Strains for Exploring Actinobacteria Biosynthetic Diversity.</title>
        <authorList>
            <person name="Kalkreuter E."/>
            <person name="Kautsar S.A."/>
            <person name="Yang D."/>
            <person name="Bader C.D."/>
            <person name="Teijaro C.N."/>
            <person name="Fluegel L."/>
            <person name="Davis C.M."/>
            <person name="Simpson J.R."/>
            <person name="Lauterbach L."/>
            <person name="Steele A.D."/>
            <person name="Gui C."/>
            <person name="Meng S."/>
            <person name="Li G."/>
            <person name="Viehrig K."/>
            <person name="Ye F."/>
            <person name="Su P."/>
            <person name="Kiefer A.F."/>
            <person name="Nichols A."/>
            <person name="Cepeda A.J."/>
            <person name="Yan W."/>
            <person name="Fan B."/>
            <person name="Jiang Y."/>
            <person name="Adhikari A."/>
            <person name="Zheng C.-J."/>
            <person name="Schuster L."/>
            <person name="Cowan T.M."/>
            <person name="Smanski M.J."/>
            <person name="Chevrette M.G."/>
            <person name="De Carvalho L.P.S."/>
            <person name="Shen B."/>
        </authorList>
    </citation>
    <scope>NUCLEOTIDE SEQUENCE [LARGE SCALE GENOMIC DNA]</scope>
    <source>
        <strain evidence="4 5">NPDC053346</strain>
    </source>
</reference>
<dbReference type="Gene3D" id="3.40.50.300">
    <property type="entry name" value="P-loop containing nucleotide triphosphate hydrolases"/>
    <property type="match status" value="1"/>
</dbReference>
<dbReference type="SUPFAM" id="SSF48452">
    <property type="entry name" value="TPR-like"/>
    <property type="match status" value="2"/>
</dbReference>
<dbReference type="CDD" id="cd06170">
    <property type="entry name" value="LuxR_C_like"/>
    <property type="match status" value="1"/>
</dbReference>
<dbReference type="InterPro" id="IPR016032">
    <property type="entry name" value="Sig_transdc_resp-reg_C-effctor"/>
</dbReference>
<dbReference type="Pfam" id="PF13191">
    <property type="entry name" value="AAA_16"/>
    <property type="match status" value="1"/>
</dbReference>
<comment type="caution">
    <text evidence="4">The sequence shown here is derived from an EMBL/GenBank/DDBJ whole genome shotgun (WGS) entry which is preliminary data.</text>
</comment>
<sequence length="910" mass="97053">MYGEEAGSTKVDLYGRDRERQELDRLLEGARRGNGSALVLWGDPGIGKTVLLEYAAARAAGFTVLGCRGSRMESRLAFAALHGLLWPLVDRIGTLPKPQADALRGALGHTQHTTDRFLIGVATLTLLTELAAEEPLLITVDDTDQLDEPTAACLAFVARRLDRSRVAMLLATHTDPAAEGPWEGRRAIGLAPICDADAERLIRAERPTAPEETVRRTVAAACGNPLALRELPALTAGPGERLPVGPRLRRAFGSRTSLLSPGARSLMLVAAAEDRGDQHLVRAAAATLGAGAAAWDEVLRSGLLTLQGATLRFKAPLVGAVVYDAAPFAERQAAHRALAQVLERDAVEEGLRAWHLAAATDVADEAVAELLERTARHDAASGGNASAVRALLRASELSPDPVDAARRLSLGALAAWECGQVARARDLLDQAGRLSPAQKVAEDSGGLSGLIEFAHGDQEDAHRLLLRDATSVSDRTRAMELACLAVRAGWAAGSPDRQASALRRLSELTCETDTPEASVLSALAPWWSDAEAVPPFAEDVTAPLGTVSWRLMPPAPLAAAWGAERAVSDVLGRKLEVLRCTDATNALVLTVPQTATLDIVTGRWSQARANATETLRLAEEIGAPHAASQCRNSLGWLAALSGDEEAVTELSAVTLQLSVPRRVRALTAAAYWNQGQAALFAGRAEEALEFLVRLTEPGHDAAHGTFALLAAADTVEAAVRAGRPAVGEAAAEVLGSWARRTGVPWAVAAAHRSRALLGSDRAEEWFERALRVPGAADRPFWHSRTRLLYGEWLRRAKRRTEARPHLAEAAETFARLGAQPMLVRARSELELTGSQPRPAGVAEESLLTPQELRVAKLAAEGLTNKEIACHLLISPRTVGHHLSNVFPKLGLAARSELARVDFDNGLRMNA</sequence>
<dbReference type="InterPro" id="IPR000792">
    <property type="entry name" value="Tscrpt_reg_LuxR_C"/>
</dbReference>
<name>A0ABW8D183_STRBI</name>
<dbReference type="Pfam" id="PF00196">
    <property type="entry name" value="GerE"/>
    <property type="match status" value="1"/>
</dbReference>
<gene>
    <name evidence="4" type="ORF">ACIGW0_25790</name>
</gene>
<evidence type="ECO:0000256" key="2">
    <source>
        <dbReference type="ARBA" id="ARBA00022840"/>
    </source>
</evidence>
<keyword evidence="2" id="KW-0067">ATP-binding</keyword>
<dbReference type="InterPro" id="IPR011990">
    <property type="entry name" value="TPR-like_helical_dom_sf"/>
</dbReference>
<evidence type="ECO:0000313" key="5">
    <source>
        <dbReference type="Proteomes" id="UP001614391"/>
    </source>
</evidence>
<dbReference type="PROSITE" id="PS00622">
    <property type="entry name" value="HTH_LUXR_1"/>
    <property type="match status" value="1"/>
</dbReference>
<keyword evidence="1" id="KW-0547">Nucleotide-binding</keyword>
<proteinExistence type="predicted"/>
<dbReference type="Gene3D" id="1.10.10.10">
    <property type="entry name" value="Winged helix-like DNA-binding domain superfamily/Winged helix DNA-binding domain"/>
    <property type="match status" value="1"/>
</dbReference>
<organism evidence="4 5">
    <name type="scientific">Streptomyces bikiniensis</name>
    <dbReference type="NCBI Taxonomy" id="1896"/>
    <lineage>
        <taxon>Bacteria</taxon>
        <taxon>Bacillati</taxon>
        <taxon>Actinomycetota</taxon>
        <taxon>Actinomycetes</taxon>
        <taxon>Kitasatosporales</taxon>
        <taxon>Streptomycetaceae</taxon>
        <taxon>Streptomyces</taxon>
    </lineage>
</organism>
<dbReference type="PANTHER" id="PTHR16305">
    <property type="entry name" value="TESTICULAR SOLUBLE ADENYLYL CYCLASE"/>
    <property type="match status" value="1"/>
</dbReference>
<feature type="domain" description="HTH luxR-type" evidence="3">
    <location>
        <begin position="840"/>
        <end position="905"/>
    </location>
</feature>
<dbReference type="InterPro" id="IPR041664">
    <property type="entry name" value="AAA_16"/>
</dbReference>